<evidence type="ECO:0008006" key="10">
    <source>
        <dbReference type="Google" id="ProtNLM"/>
    </source>
</evidence>
<dbReference type="Pfam" id="PF00134">
    <property type="entry name" value="Cyclin_N"/>
    <property type="match status" value="1"/>
</dbReference>
<keyword evidence="4" id="KW-0131">Cell cycle</keyword>
<dbReference type="GO" id="GO:0044772">
    <property type="term" value="P:mitotic cell cycle phase transition"/>
    <property type="evidence" value="ECO:0007669"/>
    <property type="project" value="InterPro"/>
</dbReference>
<dbReference type="SMART" id="SM01332">
    <property type="entry name" value="Cyclin_C"/>
    <property type="match status" value="1"/>
</dbReference>
<dbReference type="GO" id="GO:0010332">
    <property type="term" value="P:response to gamma radiation"/>
    <property type="evidence" value="ECO:0007669"/>
    <property type="project" value="UniProtKB-ARBA"/>
</dbReference>
<reference evidence="8" key="1">
    <citation type="journal article" date="2022" name="Plant J.">
        <title>Strategies of tolerance reflected in two North American maple genomes.</title>
        <authorList>
            <person name="McEvoy S.L."/>
            <person name="Sezen U.U."/>
            <person name="Trouern-Trend A."/>
            <person name="McMahon S.M."/>
            <person name="Schaberg P.G."/>
            <person name="Yang J."/>
            <person name="Wegrzyn J.L."/>
            <person name="Swenson N.G."/>
        </authorList>
    </citation>
    <scope>NUCLEOTIDE SEQUENCE</scope>
    <source>
        <strain evidence="8">NS2018</strain>
    </source>
</reference>
<comment type="similarity">
    <text evidence="1">Belongs to the cyclin family. Cyclin AB subfamily.</text>
</comment>
<evidence type="ECO:0000256" key="4">
    <source>
        <dbReference type="ARBA" id="ARBA00023306"/>
    </source>
</evidence>
<name>A0AA39S5G4_ACESA</name>
<evidence type="ECO:0000313" key="9">
    <source>
        <dbReference type="Proteomes" id="UP001168877"/>
    </source>
</evidence>
<feature type="domain" description="Cyclin-like" evidence="6">
    <location>
        <begin position="180"/>
        <end position="238"/>
    </location>
</feature>
<sequence length="397" mass="44900">MGGIGVHLGILEILSRFSRVVAENNKKQVYVDKASILVDGIPVVARRANKAVPKKVIVKPTKPIEISHDTIEQVKNNVPDKKNKNKNKEVAQIASKKKPQTTLTHVLTAKSKAACGVMVNKPKEKIIDIDAADANNDLSMVEYVYDIYKFYKLVENESKPHNYMHSQIEINEKMRAILVDWLVDVHLKFELSPKTFYLTINIIDRFLVVKIVPIRELQLVDRVYNHEQILTMEKTILGKLEWTLIVPTHYVFLVRFMKASIPDKELESLVYFLAELGMMNYDTIMFCPSMVAASAVYAARCTLNKTPPWTETLKLHTGFCEAQLIDCAKLMVYFHSKVGESKLKVVHKKYSNLKRGFVALFLPVKSLLSGGASTDIVKTEMLSSMSRPAKSKLSDSS</sequence>
<evidence type="ECO:0000259" key="7">
    <source>
        <dbReference type="SMART" id="SM01332"/>
    </source>
</evidence>
<dbReference type="Gene3D" id="1.10.472.10">
    <property type="entry name" value="Cyclin-like"/>
    <property type="match status" value="2"/>
</dbReference>
<dbReference type="PANTHER" id="PTHR10177">
    <property type="entry name" value="CYCLINS"/>
    <property type="match status" value="1"/>
</dbReference>
<dbReference type="Proteomes" id="UP001168877">
    <property type="component" value="Unassembled WGS sequence"/>
</dbReference>
<dbReference type="AlphaFoldDB" id="A0AA39S5G4"/>
<evidence type="ECO:0000256" key="3">
    <source>
        <dbReference type="ARBA" id="ARBA00023127"/>
    </source>
</evidence>
<accession>A0AA39S5G4</accession>
<dbReference type="InterPro" id="IPR036915">
    <property type="entry name" value="Cyclin-like_sf"/>
</dbReference>
<keyword evidence="9" id="KW-1185">Reference proteome</keyword>
<dbReference type="FunFam" id="1.10.472.10:FF:000032">
    <property type="entry name" value="G2/mitotic-specific cyclin-1"/>
    <property type="match status" value="1"/>
</dbReference>
<evidence type="ECO:0000256" key="5">
    <source>
        <dbReference type="RuleBase" id="RU000383"/>
    </source>
</evidence>
<dbReference type="InterPro" id="IPR046965">
    <property type="entry name" value="Cyclin_A/B-like"/>
</dbReference>
<gene>
    <name evidence="8" type="ORF">LWI29_016747</name>
</gene>
<dbReference type="SUPFAM" id="SSF47954">
    <property type="entry name" value="Cyclin-like"/>
    <property type="match status" value="2"/>
</dbReference>
<feature type="domain" description="Cyclin-like" evidence="6">
    <location>
        <begin position="251"/>
        <end position="333"/>
    </location>
</feature>
<dbReference type="PROSITE" id="PS00292">
    <property type="entry name" value="CYCLINS"/>
    <property type="match status" value="1"/>
</dbReference>
<dbReference type="Pfam" id="PF02984">
    <property type="entry name" value="Cyclin_C"/>
    <property type="match status" value="1"/>
</dbReference>
<dbReference type="CDD" id="cd20511">
    <property type="entry name" value="CYCLIN_AtCycB-like_rpt2"/>
    <property type="match status" value="1"/>
</dbReference>
<dbReference type="GO" id="GO:0016538">
    <property type="term" value="F:cyclin-dependent protein serine/threonine kinase regulator activity"/>
    <property type="evidence" value="ECO:0007669"/>
    <property type="project" value="InterPro"/>
</dbReference>
<evidence type="ECO:0000259" key="6">
    <source>
        <dbReference type="SMART" id="SM00385"/>
    </source>
</evidence>
<dbReference type="InterPro" id="IPR048258">
    <property type="entry name" value="Cyclins_cyclin-box"/>
</dbReference>
<dbReference type="FunFam" id="1.10.472.10:FF:000198">
    <property type="entry name" value="G2/mitotic-specific cyclin-B1"/>
    <property type="match status" value="1"/>
</dbReference>
<organism evidence="8 9">
    <name type="scientific">Acer saccharum</name>
    <name type="common">Sugar maple</name>
    <dbReference type="NCBI Taxonomy" id="4024"/>
    <lineage>
        <taxon>Eukaryota</taxon>
        <taxon>Viridiplantae</taxon>
        <taxon>Streptophyta</taxon>
        <taxon>Embryophyta</taxon>
        <taxon>Tracheophyta</taxon>
        <taxon>Spermatophyta</taxon>
        <taxon>Magnoliopsida</taxon>
        <taxon>eudicotyledons</taxon>
        <taxon>Gunneridae</taxon>
        <taxon>Pentapetalae</taxon>
        <taxon>rosids</taxon>
        <taxon>malvids</taxon>
        <taxon>Sapindales</taxon>
        <taxon>Sapindaceae</taxon>
        <taxon>Hippocastanoideae</taxon>
        <taxon>Acereae</taxon>
        <taxon>Acer</taxon>
    </lineage>
</organism>
<feature type="domain" description="Cyclin C-terminal" evidence="7">
    <location>
        <begin position="247"/>
        <end position="364"/>
    </location>
</feature>
<protein>
    <recommendedName>
        <fullName evidence="10">B-like cyclin</fullName>
    </recommendedName>
</protein>
<dbReference type="GO" id="GO:0051301">
    <property type="term" value="P:cell division"/>
    <property type="evidence" value="ECO:0007669"/>
    <property type="project" value="UniProtKB-KW"/>
</dbReference>
<proteinExistence type="inferred from homology"/>
<evidence type="ECO:0000313" key="8">
    <source>
        <dbReference type="EMBL" id="KAK0584660.1"/>
    </source>
</evidence>
<dbReference type="SMART" id="SM00385">
    <property type="entry name" value="CYCLIN"/>
    <property type="match status" value="2"/>
</dbReference>
<evidence type="ECO:0000256" key="2">
    <source>
        <dbReference type="ARBA" id="ARBA00022618"/>
    </source>
</evidence>
<reference evidence="8" key="2">
    <citation type="submission" date="2023-06" db="EMBL/GenBank/DDBJ databases">
        <authorList>
            <person name="Swenson N.G."/>
            <person name="Wegrzyn J.L."/>
            <person name="Mcevoy S.L."/>
        </authorList>
    </citation>
    <scope>NUCLEOTIDE SEQUENCE</scope>
    <source>
        <strain evidence="8">NS2018</strain>
        <tissue evidence="8">Leaf</tissue>
    </source>
</reference>
<keyword evidence="2" id="KW-0132">Cell division</keyword>
<dbReference type="InterPro" id="IPR013763">
    <property type="entry name" value="Cyclin-like_dom"/>
</dbReference>
<evidence type="ECO:0000256" key="1">
    <source>
        <dbReference type="ARBA" id="ARBA00006955"/>
    </source>
</evidence>
<dbReference type="GO" id="GO:0005829">
    <property type="term" value="C:cytosol"/>
    <property type="evidence" value="ECO:0007669"/>
    <property type="project" value="UniProtKB-ARBA"/>
</dbReference>
<dbReference type="PIRSF" id="PIRSF001771">
    <property type="entry name" value="Cyclin_A_B_D_E"/>
    <property type="match status" value="1"/>
</dbReference>
<dbReference type="InterPro" id="IPR004367">
    <property type="entry name" value="Cyclin_C-dom"/>
</dbReference>
<comment type="caution">
    <text evidence="8">The sequence shown here is derived from an EMBL/GenBank/DDBJ whole genome shotgun (WGS) entry which is preliminary data.</text>
</comment>
<keyword evidence="3 5" id="KW-0195">Cyclin</keyword>
<dbReference type="EMBL" id="JAUESC010000383">
    <property type="protein sequence ID" value="KAK0584660.1"/>
    <property type="molecule type" value="Genomic_DNA"/>
</dbReference>
<dbReference type="InterPro" id="IPR006671">
    <property type="entry name" value="Cyclin_N"/>
</dbReference>
<dbReference type="InterPro" id="IPR039361">
    <property type="entry name" value="Cyclin"/>
</dbReference>